<proteinExistence type="inferred from homology"/>
<dbReference type="InterPro" id="IPR012162">
    <property type="entry name" value="PNPase"/>
</dbReference>
<dbReference type="NCBIfam" id="NF008805">
    <property type="entry name" value="PRK11824.1"/>
    <property type="match status" value="1"/>
</dbReference>
<dbReference type="InterPro" id="IPR012340">
    <property type="entry name" value="NA-bd_OB-fold"/>
</dbReference>
<dbReference type="InterPro" id="IPR027408">
    <property type="entry name" value="PNPase/RNase_PH_dom_sf"/>
</dbReference>
<dbReference type="SUPFAM" id="SSF54791">
    <property type="entry name" value="Eukaryotic type KH-domain (KH-domain type I)"/>
    <property type="match status" value="1"/>
</dbReference>
<dbReference type="PROSITE" id="PS50126">
    <property type="entry name" value="S1"/>
    <property type="match status" value="1"/>
</dbReference>
<evidence type="ECO:0000256" key="7">
    <source>
        <dbReference type="ARBA" id="ARBA00022842"/>
    </source>
</evidence>
<evidence type="ECO:0000259" key="10">
    <source>
        <dbReference type="PROSITE" id="PS50126"/>
    </source>
</evidence>
<comment type="subcellular location">
    <subcellularLocation>
        <location evidence="1 9">Cytoplasm</location>
    </subcellularLocation>
</comment>
<accession>G4AA23</accession>
<evidence type="ECO:0000256" key="1">
    <source>
        <dbReference type="ARBA" id="ARBA00004496"/>
    </source>
</evidence>
<evidence type="ECO:0000256" key="5">
    <source>
        <dbReference type="ARBA" id="ARBA00022695"/>
    </source>
</evidence>
<evidence type="ECO:0000313" key="11">
    <source>
        <dbReference type="EMBL" id="EGY33135.1"/>
    </source>
</evidence>
<dbReference type="Pfam" id="PF03726">
    <property type="entry name" value="PNPase"/>
    <property type="match status" value="1"/>
</dbReference>
<dbReference type="InterPro" id="IPR003029">
    <property type="entry name" value="S1_domain"/>
</dbReference>
<feature type="domain" description="S1 motif" evidence="10">
    <location>
        <begin position="664"/>
        <end position="732"/>
    </location>
</feature>
<dbReference type="Pfam" id="PF00575">
    <property type="entry name" value="S1"/>
    <property type="match status" value="1"/>
</dbReference>
<dbReference type="PANTHER" id="PTHR11252:SF0">
    <property type="entry name" value="POLYRIBONUCLEOTIDE NUCLEOTIDYLTRANSFERASE 1, MITOCHONDRIAL"/>
    <property type="match status" value="1"/>
</dbReference>
<dbReference type="GO" id="GO:0004654">
    <property type="term" value="F:polyribonucleotide nucleotidyltransferase activity"/>
    <property type="evidence" value="ECO:0007669"/>
    <property type="project" value="UniProtKB-UniRule"/>
</dbReference>
<dbReference type="FunFam" id="3.30.230.70:FF:000002">
    <property type="entry name" value="Polyribonucleotide nucleotidyltransferase"/>
    <property type="match status" value="1"/>
</dbReference>
<dbReference type="AlphaFoldDB" id="G4AA23"/>
<dbReference type="SUPFAM" id="SSF50249">
    <property type="entry name" value="Nucleic acid-binding proteins"/>
    <property type="match status" value="1"/>
</dbReference>
<comment type="catalytic activity">
    <reaction evidence="9">
        <text>RNA(n+1) + phosphate = RNA(n) + a ribonucleoside 5'-diphosphate</text>
        <dbReference type="Rhea" id="RHEA:22096"/>
        <dbReference type="Rhea" id="RHEA-COMP:14527"/>
        <dbReference type="Rhea" id="RHEA-COMP:17342"/>
        <dbReference type="ChEBI" id="CHEBI:43474"/>
        <dbReference type="ChEBI" id="CHEBI:57930"/>
        <dbReference type="ChEBI" id="CHEBI:140395"/>
        <dbReference type="EC" id="2.7.7.8"/>
    </reaction>
</comment>
<dbReference type="CDD" id="cd02393">
    <property type="entry name" value="KH-I_PNPase"/>
    <property type="match status" value="1"/>
</dbReference>
<dbReference type="FunFam" id="3.30.230.70:FF:000001">
    <property type="entry name" value="Polyribonucleotide nucleotidyltransferase"/>
    <property type="match status" value="1"/>
</dbReference>
<dbReference type="Gene3D" id="2.40.50.140">
    <property type="entry name" value="Nucleic acid-binding proteins"/>
    <property type="match status" value="1"/>
</dbReference>
<name>G4AA23_AGGAC</name>
<dbReference type="Pfam" id="PF01138">
    <property type="entry name" value="RNase_PH"/>
    <property type="match status" value="2"/>
</dbReference>
<dbReference type="SMART" id="SM00322">
    <property type="entry name" value="KH"/>
    <property type="match status" value="1"/>
</dbReference>
<comment type="function">
    <text evidence="9">Involved in mRNA degradation. Catalyzes the phosphorolysis of single-stranded polyribonucleotides processively in the 3'- to 5'-direction.</text>
</comment>
<feature type="binding site" evidence="9">
    <location>
        <position position="534"/>
    </location>
    <ligand>
        <name>Mg(2+)</name>
        <dbReference type="ChEBI" id="CHEBI:18420"/>
    </ligand>
</feature>
<dbReference type="InterPro" id="IPR004088">
    <property type="entry name" value="KH_dom_type_1"/>
</dbReference>
<dbReference type="InterPro" id="IPR015847">
    <property type="entry name" value="ExoRNase_PH_dom2"/>
</dbReference>
<dbReference type="NCBIfam" id="TIGR03591">
    <property type="entry name" value="polynuc_phos"/>
    <property type="match status" value="1"/>
</dbReference>
<dbReference type="PROSITE" id="PS50084">
    <property type="entry name" value="KH_TYPE_1"/>
    <property type="match status" value="1"/>
</dbReference>
<dbReference type="GO" id="GO:0000175">
    <property type="term" value="F:3'-5'-RNA exonuclease activity"/>
    <property type="evidence" value="ECO:0007669"/>
    <property type="project" value="TreeGrafter"/>
</dbReference>
<dbReference type="SUPFAM" id="SSF55666">
    <property type="entry name" value="Ribonuclease PH domain 2-like"/>
    <property type="match status" value="2"/>
</dbReference>
<dbReference type="FunFam" id="2.40.50.140:FF:000023">
    <property type="entry name" value="Polyribonucleotide nucleotidyltransferase"/>
    <property type="match status" value="1"/>
</dbReference>
<dbReference type="GO" id="GO:0005829">
    <property type="term" value="C:cytosol"/>
    <property type="evidence" value="ECO:0007669"/>
    <property type="project" value="TreeGrafter"/>
</dbReference>
<dbReference type="Gene3D" id="3.30.230.70">
    <property type="entry name" value="GHMP Kinase, N-terminal domain"/>
    <property type="match status" value="2"/>
</dbReference>
<dbReference type="Gene3D" id="3.30.1370.10">
    <property type="entry name" value="K Homology domain, type 1"/>
    <property type="match status" value="1"/>
</dbReference>
<dbReference type="InterPro" id="IPR036345">
    <property type="entry name" value="ExoRNase_PH_dom2_sf"/>
</dbReference>
<dbReference type="GO" id="GO:0000287">
    <property type="term" value="F:magnesium ion binding"/>
    <property type="evidence" value="ECO:0007669"/>
    <property type="project" value="UniProtKB-UniRule"/>
</dbReference>
<dbReference type="CDD" id="cd04472">
    <property type="entry name" value="S1_PNPase"/>
    <property type="match status" value="1"/>
</dbReference>
<evidence type="ECO:0000256" key="8">
    <source>
        <dbReference type="ARBA" id="ARBA00022884"/>
    </source>
</evidence>
<evidence type="ECO:0000256" key="3">
    <source>
        <dbReference type="ARBA" id="ARBA00022490"/>
    </source>
</evidence>
<dbReference type="FunFam" id="3.30.1370.10:FF:000001">
    <property type="entry name" value="Polyribonucleotide nucleotidyltransferase"/>
    <property type="match status" value="1"/>
</dbReference>
<dbReference type="InterPro" id="IPR001247">
    <property type="entry name" value="ExoRNase_PH_dom1"/>
</dbReference>
<comment type="caution">
    <text evidence="11">The sequence shown here is derived from an EMBL/GenBank/DDBJ whole genome shotgun (WGS) entry which is preliminary data.</text>
</comment>
<dbReference type="PIRSF" id="PIRSF005499">
    <property type="entry name" value="PNPase"/>
    <property type="match status" value="1"/>
</dbReference>
<dbReference type="EMBL" id="AEJM01000036">
    <property type="protein sequence ID" value="EGY33135.1"/>
    <property type="molecule type" value="Genomic_DNA"/>
</dbReference>
<keyword evidence="3 9" id="KW-0963">Cytoplasm</keyword>
<dbReference type="Pfam" id="PF00013">
    <property type="entry name" value="KH_1"/>
    <property type="match status" value="1"/>
</dbReference>
<reference evidence="11 12" key="1">
    <citation type="submission" date="2010-10" db="EMBL/GenBank/DDBJ databases">
        <authorList>
            <person name="Chen C."/>
            <person name="Kittichotirat W."/>
            <person name="Asikainen S."/>
            <person name="Bumgarner R."/>
        </authorList>
    </citation>
    <scope>NUCLEOTIDE SEQUENCE [LARGE SCALE GENOMIC DNA]</scope>
    <source>
        <strain evidence="11 12">SC1083</strain>
    </source>
</reference>
<dbReference type="EC" id="2.7.7.8" evidence="9"/>
<evidence type="ECO:0000256" key="4">
    <source>
        <dbReference type="ARBA" id="ARBA00022679"/>
    </source>
</evidence>
<sequence>MRLTKVIFRVVANESAVGFKIIFASRKLENKTSLLFIFKKENIVNPIVKQFKYGQHTVTLETGAIARQATAAVMASMDDTTVFVTVVAKKDVKEGQDFFPLTVNYQERTYAAGRIPGGFFKREGRPSEGETLIARLIDRPIRPLFPEGFFNEIQVVATVVSVNPQISPDLVAMIGASAALSLSGVPFNGPIGAARVGFINGQFVLNPTMNEQKQSRLDLVVAGTDKAVLMVESEADILTEEQMLAAVVYGHQQQQVVIEAIKELVAEAGKPRWDWVAPEPNTALINKVKALAEARLGDAYRITEKQSRYAQIDAIKADVIAQITAEDEEISEGKIIDIFTALESQIVRGRIIAGEPRIDGRTVDTVRALDICTGVLPRTHGSAIFTRGETQALAVATLGTERDAQIIDELTGERSDHFLFHYNFPPYSVGETGMIGSPKRREIGHGRLAKRGVAAVMPTLVEFPYVVRVVSEITESNGSSSMASVCGASLALMDAGVPIKAAVAGIAMGLVKEEDKFVVLSDILGDEDHLGDMDFKVAGTREGVTALQMDIKIEGITAEIMQIALNQAKSARMHILGVMEQAIPAPRADISDFAPRIYTMKIDPKKIKDVIGKGGAVIRALTEETGTSIDIDDDGTVKIAAVDKNAVQDVMARIEDITAEVEVGAIYKGKVIRLADFGAFVAIVGNKEGLVHISQIAEERVEKVSDYLQVGQEVMVKVVEIDRQGRIRLTMKDLVPKQNTVHQPADDMFETGVI</sequence>
<comment type="similarity">
    <text evidence="2 9">Belongs to the polyribonucleotide nucleotidyltransferase family.</text>
</comment>
<dbReference type="PANTHER" id="PTHR11252">
    <property type="entry name" value="POLYRIBONUCLEOTIDE NUCLEOTIDYLTRANSFERASE"/>
    <property type="match status" value="1"/>
</dbReference>
<evidence type="ECO:0000313" key="12">
    <source>
        <dbReference type="Proteomes" id="UP000005508"/>
    </source>
</evidence>
<protein>
    <recommendedName>
        <fullName evidence="9">Polyribonucleotide nucleotidyltransferase</fullName>
        <ecNumber evidence="9">2.7.7.8</ecNumber>
    </recommendedName>
    <alternativeName>
        <fullName evidence="9">Polynucleotide phosphorylase</fullName>
        <shortName evidence="9">PNPase</shortName>
    </alternativeName>
</protein>
<dbReference type="HAMAP" id="MF_01595">
    <property type="entry name" value="PNPase"/>
    <property type="match status" value="1"/>
</dbReference>
<comment type="subunit">
    <text evidence="9">Component of the RNA degradosome, which is a multiprotein complex involved in RNA processing and mRNA degradation.</text>
</comment>
<dbReference type="CDD" id="cd11363">
    <property type="entry name" value="RNase_PH_PNPase_1"/>
    <property type="match status" value="1"/>
</dbReference>
<dbReference type="InterPro" id="IPR020568">
    <property type="entry name" value="Ribosomal_Su5_D2-typ_SF"/>
</dbReference>
<keyword evidence="4 9" id="KW-0808">Transferase</keyword>
<evidence type="ECO:0000256" key="9">
    <source>
        <dbReference type="HAMAP-Rule" id="MF_01595"/>
    </source>
</evidence>
<gene>
    <name evidence="9" type="primary">pnp</name>
    <name evidence="11" type="ORF">SC1083_1696</name>
</gene>
<dbReference type="SMART" id="SM00316">
    <property type="entry name" value="S1"/>
    <property type="match status" value="1"/>
</dbReference>
<dbReference type="Pfam" id="PF03725">
    <property type="entry name" value="RNase_PH_C"/>
    <property type="match status" value="1"/>
</dbReference>
<evidence type="ECO:0000256" key="6">
    <source>
        <dbReference type="ARBA" id="ARBA00022723"/>
    </source>
</evidence>
<dbReference type="SUPFAM" id="SSF54211">
    <property type="entry name" value="Ribosomal protein S5 domain 2-like"/>
    <property type="match status" value="2"/>
</dbReference>
<keyword evidence="5 9" id="KW-0548">Nucleotidyltransferase</keyword>
<feature type="binding site" evidence="9">
    <location>
        <position position="528"/>
    </location>
    <ligand>
        <name>Mg(2+)</name>
        <dbReference type="ChEBI" id="CHEBI:18420"/>
    </ligand>
</feature>
<dbReference type="InterPro" id="IPR015848">
    <property type="entry name" value="PNPase_PH_RNA-bd_bac/org-type"/>
</dbReference>
<keyword evidence="8 9" id="KW-0694">RNA-binding</keyword>
<organism evidence="11 12">
    <name type="scientific">Aggregatibacter actinomycetemcomitans serotype e str. SC1083</name>
    <dbReference type="NCBI Taxonomy" id="907488"/>
    <lineage>
        <taxon>Bacteria</taxon>
        <taxon>Pseudomonadati</taxon>
        <taxon>Pseudomonadota</taxon>
        <taxon>Gammaproteobacteria</taxon>
        <taxon>Pasteurellales</taxon>
        <taxon>Pasteurellaceae</taxon>
        <taxon>Aggregatibacter</taxon>
    </lineage>
</organism>
<dbReference type="SMR" id="G4AA23"/>
<dbReference type="GO" id="GO:0006396">
    <property type="term" value="P:RNA processing"/>
    <property type="evidence" value="ECO:0007669"/>
    <property type="project" value="InterPro"/>
</dbReference>
<dbReference type="InterPro" id="IPR036612">
    <property type="entry name" value="KH_dom_type_1_sf"/>
</dbReference>
<dbReference type="GO" id="GO:0006402">
    <property type="term" value="P:mRNA catabolic process"/>
    <property type="evidence" value="ECO:0007669"/>
    <property type="project" value="UniProtKB-UniRule"/>
</dbReference>
<dbReference type="GO" id="GO:0003723">
    <property type="term" value="F:RNA binding"/>
    <property type="evidence" value="ECO:0007669"/>
    <property type="project" value="UniProtKB-UniRule"/>
</dbReference>
<evidence type="ECO:0000256" key="2">
    <source>
        <dbReference type="ARBA" id="ARBA00007404"/>
    </source>
</evidence>
<keyword evidence="6 9" id="KW-0479">Metal-binding</keyword>
<dbReference type="Proteomes" id="UP000005508">
    <property type="component" value="Unassembled WGS sequence"/>
</dbReference>
<dbReference type="InterPro" id="IPR004087">
    <property type="entry name" value="KH_dom"/>
</dbReference>
<dbReference type="CDD" id="cd11364">
    <property type="entry name" value="RNase_PH_PNPase_2"/>
    <property type="match status" value="1"/>
</dbReference>
<dbReference type="PATRIC" id="fig|907488.3.peg.1665"/>
<keyword evidence="7 9" id="KW-0460">Magnesium</keyword>
<comment type="cofactor">
    <cofactor evidence="9">
        <name>Mg(2+)</name>
        <dbReference type="ChEBI" id="CHEBI:18420"/>
    </cofactor>
</comment>